<organism evidence="2 3">
    <name type="scientific">Vitrella brassicaformis (strain CCMP3155)</name>
    <dbReference type="NCBI Taxonomy" id="1169540"/>
    <lineage>
        <taxon>Eukaryota</taxon>
        <taxon>Sar</taxon>
        <taxon>Alveolata</taxon>
        <taxon>Colpodellida</taxon>
        <taxon>Vitrellaceae</taxon>
        <taxon>Vitrella</taxon>
    </lineage>
</organism>
<evidence type="ECO:0000313" key="3">
    <source>
        <dbReference type="Proteomes" id="UP000041254"/>
    </source>
</evidence>
<proteinExistence type="predicted"/>
<feature type="region of interest" description="Disordered" evidence="1">
    <location>
        <begin position="175"/>
        <end position="266"/>
    </location>
</feature>
<dbReference type="EMBL" id="CDMY01000603">
    <property type="protein sequence ID" value="CEM25552.1"/>
    <property type="molecule type" value="Genomic_DNA"/>
</dbReference>
<dbReference type="InParanoid" id="A0A0G4G9E9"/>
<dbReference type="AlphaFoldDB" id="A0A0G4G9E9"/>
<accession>A0A0G4G9E9</accession>
<gene>
    <name evidence="2" type="ORF">Vbra_9754</name>
</gene>
<evidence type="ECO:0000313" key="2">
    <source>
        <dbReference type="EMBL" id="CEM25552.1"/>
    </source>
</evidence>
<feature type="compositionally biased region" description="Basic and acidic residues" evidence="1">
    <location>
        <begin position="253"/>
        <end position="266"/>
    </location>
</feature>
<dbReference type="Proteomes" id="UP000041254">
    <property type="component" value="Unassembled WGS sequence"/>
</dbReference>
<feature type="compositionally biased region" description="Polar residues" evidence="1">
    <location>
        <begin position="175"/>
        <end position="187"/>
    </location>
</feature>
<protein>
    <submittedName>
        <fullName evidence="2">Uncharacterized protein</fullName>
    </submittedName>
</protein>
<feature type="compositionally biased region" description="Low complexity" evidence="1">
    <location>
        <begin position="199"/>
        <end position="214"/>
    </location>
</feature>
<dbReference type="VEuPathDB" id="CryptoDB:Vbra_9754"/>
<name>A0A0G4G9E9_VITBC</name>
<feature type="compositionally biased region" description="Basic residues" evidence="1">
    <location>
        <begin position="240"/>
        <end position="249"/>
    </location>
</feature>
<keyword evidence="3" id="KW-1185">Reference proteome</keyword>
<sequence length="266" mass="29421">MSRLTEMAACGSLSKQHPCADAQAAVSAMRRTRDNCELGSEERDDEMAGSELLAAVEELVGCYAGHPRDVRKRVRELDGEKGEELLLLLLDKLSTDIRDARSLEWVNSLLTSKISQMDITGLSESSATADPPQTEVLQRLHELVSDRAESQPQALRLKGRLASLESAVRLRLRLQSQDNLTGSNTRPAMNEMQDQEQDQQQQRALPAAPPRSRLPLPPPPAAHLRHHHPQQVVGAGRPKVLSKRIRKASPIKPRSDDEKTSDSTSE</sequence>
<evidence type="ECO:0000256" key="1">
    <source>
        <dbReference type="SAM" id="MobiDB-lite"/>
    </source>
</evidence>
<reference evidence="2 3" key="1">
    <citation type="submission" date="2014-11" db="EMBL/GenBank/DDBJ databases">
        <authorList>
            <person name="Zhu J."/>
            <person name="Qi W."/>
            <person name="Song R."/>
        </authorList>
    </citation>
    <scope>NUCLEOTIDE SEQUENCE [LARGE SCALE GENOMIC DNA]</scope>
</reference>